<comment type="caution">
    <text evidence="2">The sequence shown here is derived from an EMBL/GenBank/DDBJ whole genome shotgun (WGS) entry which is preliminary data.</text>
</comment>
<protein>
    <submittedName>
        <fullName evidence="2">Uncharacterized protein</fullName>
    </submittedName>
</protein>
<evidence type="ECO:0000256" key="1">
    <source>
        <dbReference type="SAM" id="MobiDB-lite"/>
    </source>
</evidence>
<name>A0AAE0CLI9_9ROSI</name>
<dbReference type="Proteomes" id="UP001280121">
    <property type="component" value="Unassembled WGS sequence"/>
</dbReference>
<gene>
    <name evidence="2" type="ORF">Ddye_008669</name>
</gene>
<keyword evidence="3" id="KW-1185">Reference proteome</keyword>
<feature type="region of interest" description="Disordered" evidence="1">
    <location>
        <begin position="61"/>
        <end position="97"/>
    </location>
</feature>
<feature type="compositionally biased region" description="Basic and acidic residues" evidence="1">
    <location>
        <begin position="63"/>
        <end position="79"/>
    </location>
</feature>
<dbReference type="AlphaFoldDB" id="A0AAE0CLI9"/>
<feature type="region of interest" description="Disordered" evidence="1">
    <location>
        <begin position="14"/>
        <end position="41"/>
    </location>
</feature>
<sequence length="97" mass="10723">MKAIRGLQKARSTYNPLFFSSRQDDDDSGGAVTVENSYSKSSTALRNGETIKMILYSAVKPAESAKEPTQSERRAVEPHKKNHSQARSDATYSAKQN</sequence>
<accession>A0AAE0CLI9</accession>
<feature type="compositionally biased region" description="Polar residues" evidence="1">
    <location>
        <begin position="85"/>
        <end position="97"/>
    </location>
</feature>
<proteinExistence type="predicted"/>
<evidence type="ECO:0000313" key="2">
    <source>
        <dbReference type="EMBL" id="KAK2655617.1"/>
    </source>
</evidence>
<dbReference type="EMBL" id="JANJYI010000003">
    <property type="protein sequence ID" value="KAK2655617.1"/>
    <property type="molecule type" value="Genomic_DNA"/>
</dbReference>
<organism evidence="2 3">
    <name type="scientific">Dipteronia dyeriana</name>
    <dbReference type="NCBI Taxonomy" id="168575"/>
    <lineage>
        <taxon>Eukaryota</taxon>
        <taxon>Viridiplantae</taxon>
        <taxon>Streptophyta</taxon>
        <taxon>Embryophyta</taxon>
        <taxon>Tracheophyta</taxon>
        <taxon>Spermatophyta</taxon>
        <taxon>Magnoliopsida</taxon>
        <taxon>eudicotyledons</taxon>
        <taxon>Gunneridae</taxon>
        <taxon>Pentapetalae</taxon>
        <taxon>rosids</taxon>
        <taxon>malvids</taxon>
        <taxon>Sapindales</taxon>
        <taxon>Sapindaceae</taxon>
        <taxon>Hippocastanoideae</taxon>
        <taxon>Acereae</taxon>
        <taxon>Dipteronia</taxon>
    </lineage>
</organism>
<reference evidence="2" key="1">
    <citation type="journal article" date="2023" name="Plant J.">
        <title>Genome sequences and population genomics provide insights into the demographic history, inbreeding, and mutation load of two 'living fossil' tree species of Dipteronia.</title>
        <authorList>
            <person name="Feng Y."/>
            <person name="Comes H.P."/>
            <person name="Chen J."/>
            <person name="Zhu S."/>
            <person name="Lu R."/>
            <person name="Zhang X."/>
            <person name="Li P."/>
            <person name="Qiu J."/>
            <person name="Olsen K.M."/>
            <person name="Qiu Y."/>
        </authorList>
    </citation>
    <scope>NUCLEOTIDE SEQUENCE</scope>
    <source>
        <strain evidence="2">KIB01</strain>
    </source>
</reference>
<evidence type="ECO:0000313" key="3">
    <source>
        <dbReference type="Proteomes" id="UP001280121"/>
    </source>
</evidence>